<dbReference type="PANTHER" id="PTHR48050">
    <property type="entry name" value="STEROL 3-BETA-GLUCOSYLTRANSFERASE"/>
    <property type="match status" value="1"/>
</dbReference>
<evidence type="ECO:0000313" key="1">
    <source>
        <dbReference type="EMBL" id="BAF21391.2"/>
    </source>
</evidence>
<dbReference type="Proteomes" id="UP000000763">
    <property type="component" value="Chromosome 7"/>
</dbReference>
<organism evidence="1 2">
    <name type="scientific">Oryza sativa subsp. japonica</name>
    <name type="common">Rice</name>
    <dbReference type="NCBI Taxonomy" id="39947"/>
    <lineage>
        <taxon>Eukaryota</taxon>
        <taxon>Viridiplantae</taxon>
        <taxon>Streptophyta</taxon>
        <taxon>Embryophyta</taxon>
        <taxon>Tracheophyta</taxon>
        <taxon>Spermatophyta</taxon>
        <taxon>Magnoliopsida</taxon>
        <taxon>Liliopsida</taxon>
        <taxon>Poales</taxon>
        <taxon>Poaceae</taxon>
        <taxon>BOP clade</taxon>
        <taxon>Oryzoideae</taxon>
        <taxon>Oryzeae</taxon>
        <taxon>Oryzinae</taxon>
        <taxon>Oryza</taxon>
        <taxon>Oryza sativa</taxon>
    </lineage>
</organism>
<evidence type="ECO:0000313" key="2">
    <source>
        <dbReference type="Proteomes" id="UP000000763"/>
    </source>
</evidence>
<sequence>QLLLLQIYGHRVRLATHANFKDFVVTAGLEFYPLGGDPKLLAGCMLNIVLKSIFQFIEPV</sequence>
<reference evidence="1 2" key="1">
    <citation type="journal article" date="2005" name="Nature">
        <title>The map-based sequence of the rice genome.</title>
        <authorList>
            <consortium name="International rice genome sequencing project (IRGSP)"/>
            <person name="Matsumoto T."/>
            <person name="Wu J."/>
            <person name="Kanamori H."/>
            <person name="Katayose Y."/>
            <person name="Fujisawa M."/>
            <person name="Namiki N."/>
            <person name="Mizuno H."/>
            <person name="Yamamoto K."/>
            <person name="Antonio B.A."/>
            <person name="Baba T."/>
            <person name="Sakata K."/>
            <person name="Nagamura Y."/>
            <person name="Aoki H."/>
            <person name="Arikawa K."/>
            <person name="Arita K."/>
            <person name="Bito T."/>
            <person name="Chiden Y."/>
            <person name="Fujitsuka N."/>
            <person name="Fukunaka R."/>
            <person name="Hamada M."/>
            <person name="Harada C."/>
            <person name="Hayashi A."/>
            <person name="Hijishita S."/>
            <person name="Honda M."/>
            <person name="Hosokawa S."/>
            <person name="Ichikawa Y."/>
            <person name="Idonuma A."/>
            <person name="Iijima M."/>
            <person name="Ikeda M."/>
            <person name="Ikeno M."/>
            <person name="Ito K."/>
            <person name="Ito S."/>
            <person name="Ito T."/>
            <person name="Ito Y."/>
            <person name="Ito Y."/>
            <person name="Iwabuchi A."/>
            <person name="Kamiya K."/>
            <person name="Karasawa W."/>
            <person name="Kurita K."/>
            <person name="Katagiri S."/>
            <person name="Kikuta A."/>
            <person name="Kobayashi H."/>
            <person name="Kobayashi N."/>
            <person name="Machita K."/>
            <person name="Maehara T."/>
            <person name="Masukawa M."/>
            <person name="Mizubayashi T."/>
            <person name="Mukai Y."/>
            <person name="Nagasaki H."/>
            <person name="Nagata Y."/>
            <person name="Naito S."/>
            <person name="Nakashima M."/>
            <person name="Nakama Y."/>
            <person name="Nakamichi Y."/>
            <person name="Nakamura M."/>
            <person name="Meguro A."/>
            <person name="Negishi M."/>
            <person name="Ohta I."/>
            <person name="Ohta T."/>
            <person name="Okamoto M."/>
            <person name="Ono N."/>
            <person name="Saji S."/>
            <person name="Sakaguchi M."/>
            <person name="Sakai K."/>
            <person name="Shibata M."/>
            <person name="Shimokawa T."/>
            <person name="Song J."/>
            <person name="Takazaki Y."/>
            <person name="Terasawa K."/>
            <person name="Tsugane M."/>
            <person name="Tsuji K."/>
            <person name="Ueda S."/>
            <person name="Waki K."/>
            <person name="Yamagata H."/>
            <person name="Yamamoto M."/>
            <person name="Yamamoto S."/>
            <person name="Yamane H."/>
            <person name="Yoshiki S."/>
            <person name="Yoshihara R."/>
            <person name="Yukawa K."/>
            <person name="Zhong H."/>
            <person name="Yano M."/>
            <person name="Yuan Q."/>
            <person name="Ouyang S."/>
            <person name="Liu J."/>
            <person name="Jones K.M."/>
            <person name="Gansberger K."/>
            <person name="Moffat K."/>
            <person name="Hill J."/>
            <person name="Bera J."/>
            <person name="Fadrosh D."/>
            <person name="Jin S."/>
            <person name="Johri S."/>
            <person name="Kim M."/>
            <person name="Overton L."/>
            <person name="Reardon M."/>
            <person name="Tsitrin T."/>
            <person name="Vuong H."/>
            <person name="Weaver B."/>
            <person name="Ciecko A."/>
            <person name="Tallon L."/>
            <person name="Jackson J."/>
            <person name="Pai G."/>
            <person name="Aken S.V."/>
            <person name="Utterback T."/>
            <person name="Reidmuller S."/>
            <person name="Feldblyum T."/>
            <person name="Hsiao J."/>
            <person name="Zismann V."/>
            <person name="Iobst S."/>
            <person name="de Vazeille A.R."/>
            <person name="Buell C.R."/>
            <person name="Ying K."/>
            <person name="Li Y."/>
            <person name="Lu T."/>
            <person name="Huang Y."/>
            <person name="Zhao Q."/>
            <person name="Feng Q."/>
            <person name="Zhang L."/>
            <person name="Zhu J."/>
            <person name="Weng Q."/>
            <person name="Mu J."/>
            <person name="Lu Y."/>
            <person name="Fan D."/>
            <person name="Liu Y."/>
            <person name="Guan J."/>
            <person name="Zhang Y."/>
            <person name="Yu S."/>
            <person name="Liu X."/>
            <person name="Zhang Y."/>
            <person name="Hong G."/>
            <person name="Han B."/>
            <person name="Choisne N."/>
            <person name="Demange N."/>
            <person name="Orjeda G."/>
            <person name="Samain S."/>
            <person name="Cattolico L."/>
            <person name="Pelletier E."/>
            <person name="Couloux A."/>
            <person name="Segurens B."/>
            <person name="Wincker P."/>
            <person name="D'Hont A."/>
            <person name="Scarpelli C."/>
            <person name="Weissenbach J."/>
            <person name="Salanoubat M."/>
            <person name="Quetier F."/>
            <person name="Yu Y."/>
            <person name="Kim H.R."/>
            <person name="Rambo T."/>
            <person name="Currie J."/>
            <person name="Collura K."/>
            <person name="Luo M."/>
            <person name="Yang T."/>
            <person name="Ammiraju J.S.S."/>
            <person name="Engler F."/>
            <person name="Soderlund C."/>
            <person name="Wing R.A."/>
            <person name="Palmer L.E."/>
            <person name="de la Bastide M."/>
            <person name="Spiegel L."/>
            <person name="Nascimento L."/>
            <person name="Zutavern T."/>
            <person name="O'Shaughnessy A."/>
            <person name="Dike S."/>
            <person name="Dedhia N."/>
            <person name="Preston R."/>
            <person name="Balija V."/>
            <person name="McCombie W.R."/>
            <person name="Chow T."/>
            <person name="Chen H."/>
            <person name="Chung M."/>
            <person name="Chen C."/>
            <person name="Shaw J."/>
            <person name="Wu H."/>
            <person name="Hsiao K."/>
            <person name="Chao Y."/>
            <person name="Chu M."/>
            <person name="Cheng C."/>
            <person name="Hour A."/>
            <person name="Lee P."/>
            <person name="Lin S."/>
            <person name="Lin Y."/>
            <person name="Liou J."/>
            <person name="Liu S."/>
            <person name="Hsing Y."/>
            <person name="Raghuvanshi S."/>
            <person name="Mohanty A."/>
            <person name="Bharti A.K."/>
            <person name="Gaur A."/>
            <person name="Gupta V."/>
            <person name="Kumar D."/>
            <person name="Ravi V."/>
            <person name="Vij S."/>
            <person name="Kapur A."/>
            <person name="Khurana P."/>
            <person name="Khurana P."/>
            <person name="Khurana J.P."/>
            <person name="Tyagi A.K."/>
            <person name="Gaikwad K."/>
            <person name="Singh A."/>
            <person name="Dalal V."/>
            <person name="Srivastava S."/>
            <person name="Dixit A."/>
            <person name="Pal A.K."/>
            <person name="Ghazi I.A."/>
            <person name="Yadav M."/>
            <person name="Pandit A."/>
            <person name="Bhargava A."/>
            <person name="Sureshbabu K."/>
            <person name="Batra K."/>
            <person name="Sharma T.R."/>
            <person name="Mohapatra T."/>
            <person name="Singh N.K."/>
            <person name="Messing J."/>
            <person name="Nelson A.B."/>
            <person name="Fuks G."/>
            <person name="Kavchok S."/>
            <person name="Keizer G."/>
            <person name="Linton E."/>
            <person name="Llaca V."/>
            <person name="Song R."/>
            <person name="Tanyolac B."/>
            <person name="Young S."/>
            <person name="Ho-Il K."/>
            <person name="Hahn J.H."/>
            <person name="Sangsakoo G."/>
            <person name="Vanavichit A."/>
            <person name="de Mattos Luiz.A.T."/>
            <person name="Zimmer P.D."/>
            <person name="Malone G."/>
            <person name="Dellagostin O."/>
            <person name="de Oliveira A.C."/>
            <person name="Bevan M."/>
            <person name="Bancroft I."/>
            <person name="Minx P."/>
            <person name="Cordum H."/>
            <person name="Wilson R."/>
            <person name="Cheng Z."/>
            <person name="Jin W."/>
            <person name="Jiang J."/>
            <person name="Leong S.A."/>
            <person name="Iwama H."/>
            <person name="Gojobori T."/>
            <person name="Itoh T."/>
            <person name="Niimura Y."/>
            <person name="Fujii Y."/>
            <person name="Habara T."/>
            <person name="Sakai H."/>
            <person name="Sato Y."/>
            <person name="Wilson G."/>
            <person name="Kumar K."/>
            <person name="McCouch S."/>
            <person name="Juretic N."/>
            <person name="Hoen D."/>
            <person name="Wright S."/>
            <person name="Bruskiewich R."/>
            <person name="Bureau T."/>
            <person name="Miyao A."/>
            <person name="Hirochika H."/>
            <person name="Nishikawa T."/>
            <person name="Kadowaki K."/>
            <person name="Sugiura M."/>
            <person name="Burr B."/>
            <person name="Sasaki T."/>
        </authorList>
    </citation>
    <scope>NUCLEOTIDE SEQUENCE [LARGE SCALE GENOMIC DNA]</scope>
    <source>
        <strain evidence="2">cv. Nipponbare</strain>
    </source>
</reference>
<proteinExistence type="predicted"/>
<reference evidence="2" key="2">
    <citation type="journal article" date="2008" name="Nucleic Acids Res.">
        <title>The rice annotation project database (RAP-DB): 2008 update.</title>
        <authorList>
            <consortium name="The rice annotation project (RAP)"/>
        </authorList>
    </citation>
    <scope>GENOME REANNOTATION</scope>
    <source>
        <strain evidence="2">cv. Nipponbare</strain>
    </source>
</reference>
<dbReference type="EMBL" id="AP008213">
    <property type="protein sequence ID" value="BAF21391.2"/>
    <property type="molecule type" value="Genomic_DNA"/>
</dbReference>
<dbReference type="KEGG" id="dosa:Os07g0419500"/>
<dbReference type="Gene3D" id="3.40.50.2000">
    <property type="entry name" value="Glycogen Phosphorylase B"/>
    <property type="match status" value="1"/>
</dbReference>
<accession>Q0D6Y2</accession>
<dbReference type="SUPFAM" id="SSF53756">
    <property type="entry name" value="UDP-Glycosyltransferase/glycogen phosphorylase"/>
    <property type="match status" value="1"/>
</dbReference>
<dbReference type="AlphaFoldDB" id="Q0D6Y2"/>
<gene>
    <name evidence="1" type="ordered locus">Os07g0419500</name>
</gene>
<name>Q0D6Y2_ORYSJ</name>
<feature type="non-terminal residue" evidence="1">
    <location>
        <position position="1"/>
    </location>
</feature>
<protein>
    <submittedName>
        <fullName evidence="1">Os07g0419500 protein</fullName>
    </submittedName>
</protein>
<dbReference type="PANTHER" id="PTHR48050:SF10">
    <property type="entry name" value="OS07G0419500 PROTEIN"/>
    <property type="match status" value="1"/>
</dbReference>
<dbReference type="InterPro" id="IPR050426">
    <property type="entry name" value="Glycosyltransferase_28"/>
</dbReference>